<proteinExistence type="predicted"/>
<feature type="transmembrane region" description="Helical" evidence="2">
    <location>
        <begin position="24"/>
        <end position="42"/>
    </location>
</feature>
<feature type="region of interest" description="Disordered" evidence="1">
    <location>
        <begin position="77"/>
        <end position="113"/>
    </location>
</feature>
<evidence type="ECO:0000256" key="1">
    <source>
        <dbReference type="SAM" id="MobiDB-lite"/>
    </source>
</evidence>
<feature type="non-terminal residue" evidence="3">
    <location>
        <position position="261"/>
    </location>
</feature>
<evidence type="ECO:0000256" key="2">
    <source>
        <dbReference type="SAM" id="Phobius"/>
    </source>
</evidence>
<reference evidence="3" key="1">
    <citation type="submission" date="2018-06" db="EMBL/GenBank/DDBJ databases">
        <authorList>
            <person name="Zhirakovskaya E."/>
        </authorList>
    </citation>
    <scope>NUCLEOTIDE SEQUENCE</scope>
</reference>
<protein>
    <submittedName>
        <fullName evidence="3">Uncharacterized protein</fullName>
    </submittedName>
</protein>
<keyword evidence="2" id="KW-1133">Transmembrane helix</keyword>
<sequence>MNAVVTYNSLALNWSPQNKRDHRFNIFASIVLTITLFIGYVASNIPVPEQTRNTQTVVPERIAKFLTEKKKPVVIKEKPKPLPKPKLKPKIKKKPPAKARKKKPLTKALKKARKKAESSGLLALSNELADLMDTSAVSTMVSGKTSKGAAKAVAVNKDVLSKGVGVGSGGVQSSKYAMASSNTRLSSKELNSFRESLLASNTMRKPNKQTASRADIRLEEQITIVFDQNKSKLYSLYNRARRQAPGLKGKIILQITIAPSG</sequence>
<accession>A0A3B0ZC93</accession>
<gene>
    <name evidence="3" type="ORF">MNBD_GAMMA23-2134</name>
</gene>
<keyword evidence="2" id="KW-0812">Transmembrane</keyword>
<name>A0A3B0ZC93_9ZZZZ</name>
<dbReference type="EMBL" id="UOFT01000002">
    <property type="protein sequence ID" value="VAW91018.1"/>
    <property type="molecule type" value="Genomic_DNA"/>
</dbReference>
<keyword evidence="2" id="KW-0472">Membrane</keyword>
<feature type="compositionally biased region" description="Basic residues" evidence="1">
    <location>
        <begin position="81"/>
        <end position="113"/>
    </location>
</feature>
<organism evidence="3">
    <name type="scientific">hydrothermal vent metagenome</name>
    <dbReference type="NCBI Taxonomy" id="652676"/>
    <lineage>
        <taxon>unclassified sequences</taxon>
        <taxon>metagenomes</taxon>
        <taxon>ecological metagenomes</taxon>
    </lineage>
</organism>
<evidence type="ECO:0000313" key="3">
    <source>
        <dbReference type="EMBL" id="VAW91018.1"/>
    </source>
</evidence>
<dbReference type="AlphaFoldDB" id="A0A3B0ZC93"/>